<feature type="domain" description="Fe2OG dioxygenase" evidence="3">
    <location>
        <begin position="70"/>
        <end position="212"/>
    </location>
</feature>
<dbReference type="RefSeq" id="WP_109294973.1">
    <property type="nucleotide sequence ID" value="NZ_CP029254.1"/>
</dbReference>
<dbReference type="Pfam" id="PF05721">
    <property type="entry name" value="PhyH"/>
    <property type="match status" value="1"/>
</dbReference>
<evidence type="ECO:0000313" key="5">
    <source>
        <dbReference type="Proteomes" id="UP000245051"/>
    </source>
</evidence>
<organism evidence="4 5">
    <name type="scientific">Streptomyces spongiicola</name>
    <dbReference type="NCBI Taxonomy" id="1690221"/>
    <lineage>
        <taxon>Bacteria</taxon>
        <taxon>Bacillati</taxon>
        <taxon>Actinomycetota</taxon>
        <taxon>Actinomycetes</taxon>
        <taxon>Kitasatosporales</taxon>
        <taxon>Streptomycetaceae</taxon>
        <taxon>Streptomyces</taxon>
    </lineage>
</organism>
<proteinExistence type="inferred from homology"/>
<name>A0ABM6V7S8_9ACTN</name>
<keyword evidence="4" id="KW-0223">Dioxygenase</keyword>
<accession>A0ABM6V7S8</accession>
<dbReference type="PROSITE" id="PS51471">
    <property type="entry name" value="FE2OG_OXY"/>
    <property type="match status" value="1"/>
</dbReference>
<dbReference type="Gene3D" id="2.60.120.620">
    <property type="entry name" value="q2cbj1_9rhob like domain"/>
    <property type="match status" value="1"/>
</dbReference>
<dbReference type="EMBL" id="CP029254">
    <property type="protein sequence ID" value="AWK10019.1"/>
    <property type="molecule type" value="Genomic_DNA"/>
</dbReference>
<protein>
    <submittedName>
        <fullName evidence="4">Phytanoyl-CoA dioxygenase</fullName>
    </submittedName>
</protein>
<evidence type="ECO:0000256" key="1">
    <source>
        <dbReference type="RuleBase" id="RU003682"/>
    </source>
</evidence>
<dbReference type="PANTHER" id="PTHR20883">
    <property type="entry name" value="PHYTANOYL-COA DIOXYGENASE DOMAIN CONTAINING 1"/>
    <property type="match status" value="1"/>
</dbReference>
<keyword evidence="1" id="KW-0479">Metal-binding</keyword>
<evidence type="ECO:0000313" key="4">
    <source>
        <dbReference type="EMBL" id="AWK10019.1"/>
    </source>
</evidence>
<keyword evidence="5" id="KW-1185">Reference proteome</keyword>
<dbReference type="GO" id="GO:0051213">
    <property type="term" value="F:dioxygenase activity"/>
    <property type="evidence" value="ECO:0007669"/>
    <property type="project" value="UniProtKB-KW"/>
</dbReference>
<dbReference type="InterPro" id="IPR005123">
    <property type="entry name" value="Oxoglu/Fe-dep_dioxygenase_dom"/>
</dbReference>
<evidence type="ECO:0000259" key="3">
    <source>
        <dbReference type="PROSITE" id="PS51471"/>
    </source>
</evidence>
<sequence length="246" mass="26338">MSELTHHARTVTGPLGHRGVRTTVEWAPLGAARARAAALIAEHRAHQTEIVRNPHLDQEWAAAMVRSRLLLASVRAVLGPDVAVENTFLVVKWPGRAFEVPWHQDGIDARIELDPARSVAAWLALTDATVASGCLDVIPGSHQAGYLPYGPEAVTGQARGRADTVSVEPEGQLLSVPVHAGRAVLMDMRLLHRSRSNTSDGARVGLNVRYVAPGACLRRDPTCPSLVPVSGTGWSSTPQEGRESST</sequence>
<dbReference type="PANTHER" id="PTHR20883:SF48">
    <property type="entry name" value="ECTOINE DIOXYGENASE"/>
    <property type="match status" value="1"/>
</dbReference>
<keyword evidence="1" id="KW-0560">Oxidoreductase</keyword>
<dbReference type="InterPro" id="IPR008775">
    <property type="entry name" value="Phytyl_CoA_dOase-like"/>
</dbReference>
<comment type="similarity">
    <text evidence="1">Belongs to the iron/ascorbate-dependent oxidoreductase family.</text>
</comment>
<dbReference type="Proteomes" id="UP000245051">
    <property type="component" value="Chromosome"/>
</dbReference>
<evidence type="ECO:0000256" key="2">
    <source>
        <dbReference type="SAM" id="MobiDB-lite"/>
    </source>
</evidence>
<keyword evidence="1" id="KW-0408">Iron</keyword>
<gene>
    <name evidence="4" type="ORF">DDQ41_15195</name>
</gene>
<dbReference type="SUPFAM" id="SSF51197">
    <property type="entry name" value="Clavaminate synthase-like"/>
    <property type="match status" value="1"/>
</dbReference>
<feature type="region of interest" description="Disordered" evidence="2">
    <location>
        <begin position="227"/>
        <end position="246"/>
    </location>
</feature>
<reference evidence="4 5" key="1">
    <citation type="submission" date="2018-05" db="EMBL/GenBank/DDBJ databases">
        <title>Complete genome sequence of the Type Strain of Streptomyces spongiicola HNM0071, the producer of staurosporine.</title>
        <authorList>
            <person name="Zhou S."/>
            <person name="Huang X."/>
        </authorList>
    </citation>
    <scope>NUCLEOTIDE SEQUENCE [LARGE SCALE GENOMIC DNA]</scope>
    <source>
        <strain evidence="4 5">HNM0071</strain>
    </source>
</reference>